<feature type="transmembrane region" description="Helical" evidence="5">
    <location>
        <begin position="71"/>
        <end position="95"/>
    </location>
</feature>
<feature type="transmembrane region" description="Helical" evidence="5">
    <location>
        <begin position="107"/>
        <end position="127"/>
    </location>
</feature>
<dbReference type="Proteomes" id="UP001201980">
    <property type="component" value="Unassembled WGS sequence"/>
</dbReference>
<gene>
    <name evidence="7" type="ORF">MKZ38_003874</name>
</gene>
<keyword evidence="4 5" id="KW-0472">Membrane</keyword>
<dbReference type="PANTHER" id="PTHR37451">
    <property type="entry name" value="MARVEL DOMAIN"/>
    <property type="match status" value="1"/>
</dbReference>
<evidence type="ECO:0000256" key="1">
    <source>
        <dbReference type="ARBA" id="ARBA00004141"/>
    </source>
</evidence>
<sequence length="153" mass="16438">MQMSMAIYFAVAAAVLCIIELGMTAWLLSGIYGDSPSQISFMLFSSLWSLVIVLPYIALAPLYFPRVHNKIAATVLNTVTMIFWFSGSIALAVLFRGCGSGVYCGTGKAAIAFGFILWALFLVMTVLDALDWTRNRSSPGVSGLKGPHAYPGA</sequence>
<evidence type="ECO:0000256" key="2">
    <source>
        <dbReference type="ARBA" id="ARBA00022692"/>
    </source>
</evidence>
<dbReference type="Pfam" id="PF01284">
    <property type="entry name" value="MARVEL"/>
    <property type="match status" value="1"/>
</dbReference>
<dbReference type="AlphaFoldDB" id="A0AAD5RMA5"/>
<name>A0AAD5RMA5_9PEZI</name>
<evidence type="ECO:0000256" key="3">
    <source>
        <dbReference type="ARBA" id="ARBA00022989"/>
    </source>
</evidence>
<dbReference type="EMBL" id="JAKWBI020000229">
    <property type="protein sequence ID" value="KAJ2898485.1"/>
    <property type="molecule type" value="Genomic_DNA"/>
</dbReference>
<keyword evidence="2 5" id="KW-0812">Transmembrane</keyword>
<organism evidence="7 8">
    <name type="scientific">Zalerion maritima</name>
    <dbReference type="NCBI Taxonomy" id="339359"/>
    <lineage>
        <taxon>Eukaryota</taxon>
        <taxon>Fungi</taxon>
        <taxon>Dikarya</taxon>
        <taxon>Ascomycota</taxon>
        <taxon>Pezizomycotina</taxon>
        <taxon>Sordariomycetes</taxon>
        <taxon>Lulworthiomycetidae</taxon>
        <taxon>Lulworthiales</taxon>
        <taxon>Lulworthiaceae</taxon>
        <taxon>Zalerion</taxon>
    </lineage>
</organism>
<feature type="transmembrane region" description="Helical" evidence="5">
    <location>
        <begin position="7"/>
        <end position="29"/>
    </location>
</feature>
<dbReference type="GO" id="GO:0016020">
    <property type="term" value="C:membrane"/>
    <property type="evidence" value="ECO:0007669"/>
    <property type="project" value="UniProtKB-SubCell"/>
</dbReference>
<proteinExistence type="predicted"/>
<comment type="subcellular location">
    <subcellularLocation>
        <location evidence="1">Membrane</location>
        <topology evidence="1">Multi-pass membrane protein</topology>
    </subcellularLocation>
</comment>
<evidence type="ECO:0000256" key="4">
    <source>
        <dbReference type="ARBA" id="ARBA00023136"/>
    </source>
</evidence>
<evidence type="ECO:0000313" key="7">
    <source>
        <dbReference type="EMBL" id="KAJ2898485.1"/>
    </source>
</evidence>
<feature type="transmembrane region" description="Helical" evidence="5">
    <location>
        <begin position="41"/>
        <end position="64"/>
    </location>
</feature>
<accession>A0AAD5RMA5</accession>
<evidence type="ECO:0000259" key="6">
    <source>
        <dbReference type="Pfam" id="PF01284"/>
    </source>
</evidence>
<evidence type="ECO:0000256" key="5">
    <source>
        <dbReference type="SAM" id="Phobius"/>
    </source>
</evidence>
<comment type="caution">
    <text evidence="7">The sequence shown here is derived from an EMBL/GenBank/DDBJ whole genome shotgun (WGS) entry which is preliminary data.</text>
</comment>
<dbReference type="InterPro" id="IPR008253">
    <property type="entry name" value="Marvel"/>
</dbReference>
<feature type="domain" description="MARVEL" evidence="6">
    <location>
        <begin position="10"/>
        <end position="127"/>
    </location>
</feature>
<evidence type="ECO:0000313" key="8">
    <source>
        <dbReference type="Proteomes" id="UP001201980"/>
    </source>
</evidence>
<keyword evidence="3 5" id="KW-1133">Transmembrane helix</keyword>
<reference evidence="7" key="1">
    <citation type="submission" date="2022-07" db="EMBL/GenBank/DDBJ databases">
        <title>Draft genome sequence of Zalerion maritima ATCC 34329, a (micro)plastics degrading marine fungus.</title>
        <authorList>
            <person name="Paco A."/>
            <person name="Goncalves M.F.M."/>
            <person name="Rocha-Santos T.A.P."/>
            <person name="Alves A."/>
        </authorList>
    </citation>
    <scope>NUCLEOTIDE SEQUENCE</scope>
    <source>
        <strain evidence="7">ATCC 34329</strain>
    </source>
</reference>
<protein>
    <recommendedName>
        <fullName evidence="6">MARVEL domain-containing protein</fullName>
    </recommendedName>
</protein>
<keyword evidence="8" id="KW-1185">Reference proteome</keyword>
<dbReference type="PANTHER" id="PTHR37451:SF1">
    <property type="entry name" value="MARVEL DOMAIN-CONTAINING PROTEIN"/>
    <property type="match status" value="1"/>
</dbReference>